<dbReference type="InterPro" id="IPR011698">
    <property type="entry name" value="GATase_3"/>
</dbReference>
<name>A0A8J6TRT7_9FIRM</name>
<organism evidence="3 4">
    <name type="scientific">Massiliimalia timonensis</name>
    <dbReference type="NCBI Taxonomy" id="1987501"/>
    <lineage>
        <taxon>Bacteria</taxon>
        <taxon>Bacillati</taxon>
        <taxon>Bacillota</taxon>
        <taxon>Clostridia</taxon>
        <taxon>Eubacteriales</taxon>
        <taxon>Oscillospiraceae</taxon>
        <taxon>Massiliimalia</taxon>
    </lineage>
</organism>
<accession>A0A8J6TRT7</accession>
<dbReference type="EMBL" id="JACRTL010000005">
    <property type="protein sequence ID" value="MBC8611351.1"/>
    <property type="molecule type" value="Genomic_DNA"/>
</dbReference>
<gene>
    <name evidence="3" type="ORF">H8702_09580</name>
</gene>
<protein>
    <submittedName>
        <fullName evidence="3">Glutamine amidotransferase</fullName>
    </submittedName>
</protein>
<dbReference type="Proteomes" id="UP000632659">
    <property type="component" value="Unassembled WGS sequence"/>
</dbReference>
<feature type="domain" description="CobB/CobQ-like glutamine amidotransferase" evidence="2">
    <location>
        <begin position="2"/>
        <end position="195"/>
    </location>
</feature>
<dbReference type="AlphaFoldDB" id="A0A8J6TRT7"/>
<sequence length="244" mass="27607">MKILHLYYDLMNLYGENGNIRVLMRHLADQGLTPQLERKSLGDEIDFTEYAFVYCGSGTERSQKAALIHLRQYADNLKAAVESGIPMLFTGNSLEMLGSVIHGLDGNDHPGISLLPFSVTEDPNTRYTGDAVFEADWSEKKWVGFINKCSDLTGLEGKPLFHVLMGKGNHTGDEQEGFLFHELYATYLTGPVLVKNPHFMDMMVEKIGKRANEDFAFQKISYPYEEDSYEVTLHALMERIQPKS</sequence>
<reference evidence="3" key="1">
    <citation type="submission" date="2020-08" db="EMBL/GenBank/DDBJ databases">
        <title>Genome public.</title>
        <authorList>
            <person name="Liu C."/>
            <person name="Sun Q."/>
        </authorList>
    </citation>
    <scope>NUCLEOTIDE SEQUENCE</scope>
    <source>
        <strain evidence="3">NSJ-15</strain>
    </source>
</reference>
<evidence type="ECO:0000259" key="2">
    <source>
        <dbReference type="Pfam" id="PF07685"/>
    </source>
</evidence>
<dbReference type="GO" id="GO:0003824">
    <property type="term" value="F:catalytic activity"/>
    <property type="evidence" value="ECO:0007669"/>
    <property type="project" value="InterPro"/>
</dbReference>
<comment type="caution">
    <text evidence="3">The sequence shown here is derived from an EMBL/GenBank/DDBJ whole genome shotgun (WGS) entry which is preliminary data.</text>
</comment>
<keyword evidence="4" id="KW-1185">Reference proteome</keyword>
<proteinExistence type="predicted"/>
<evidence type="ECO:0000313" key="3">
    <source>
        <dbReference type="EMBL" id="MBC8611351.1"/>
    </source>
</evidence>
<dbReference type="RefSeq" id="WP_187536591.1">
    <property type="nucleotide sequence ID" value="NZ_JACRTL010000005.1"/>
</dbReference>
<keyword evidence="1 3" id="KW-0315">Glutamine amidotransferase</keyword>
<evidence type="ECO:0000256" key="1">
    <source>
        <dbReference type="ARBA" id="ARBA00022962"/>
    </source>
</evidence>
<dbReference type="Pfam" id="PF07685">
    <property type="entry name" value="GATase_3"/>
    <property type="match status" value="1"/>
</dbReference>
<evidence type="ECO:0000313" key="4">
    <source>
        <dbReference type="Proteomes" id="UP000632659"/>
    </source>
</evidence>